<dbReference type="PANTHER" id="PTHR28289">
    <property type="entry name" value="DASH COMPLEX SUBUNIT HSK3"/>
    <property type="match status" value="1"/>
</dbReference>
<dbReference type="GO" id="GO:0008608">
    <property type="term" value="P:attachment of spindle microtubules to kinetochore"/>
    <property type="evidence" value="ECO:0007669"/>
    <property type="project" value="InterPro"/>
</dbReference>
<keyword evidence="3" id="KW-1185">Reference proteome</keyword>
<dbReference type="HOGENOM" id="CLU_2559904_0_0_1"/>
<comment type="caution">
    <text evidence="2">The sequence shown here is derived from an EMBL/GenBank/DDBJ whole genome shotgun (WGS) entry which is preliminary data.</text>
</comment>
<evidence type="ECO:0000313" key="2">
    <source>
        <dbReference type="EMBL" id="KDN52368.1"/>
    </source>
</evidence>
<dbReference type="GO" id="GO:0042729">
    <property type="term" value="C:DASH complex"/>
    <property type="evidence" value="ECO:0007669"/>
    <property type="project" value="TreeGrafter"/>
</dbReference>
<gene>
    <name evidence="2" type="ORF">K437DRAFT_266726</name>
</gene>
<organism evidence="2 3">
    <name type="scientific">Tilletiaria anomala (strain ATCC 24038 / CBS 436.72 / UBC 951)</name>
    <dbReference type="NCBI Taxonomy" id="1037660"/>
    <lineage>
        <taxon>Eukaryota</taxon>
        <taxon>Fungi</taxon>
        <taxon>Dikarya</taxon>
        <taxon>Basidiomycota</taxon>
        <taxon>Ustilaginomycotina</taxon>
        <taxon>Exobasidiomycetes</taxon>
        <taxon>Georgefischeriales</taxon>
        <taxon>Tilletiariaceae</taxon>
        <taxon>Tilletiaria</taxon>
    </lineage>
</organism>
<dbReference type="Proteomes" id="UP000027361">
    <property type="component" value="Unassembled WGS sequence"/>
</dbReference>
<proteinExistence type="predicted"/>
<keyword evidence="1" id="KW-0175">Coiled coil</keyword>
<dbReference type="GeneID" id="25265884"/>
<dbReference type="InterPro" id="IPR013183">
    <property type="entry name" value="Hsk3-like"/>
</dbReference>
<reference evidence="2 3" key="1">
    <citation type="submission" date="2014-05" db="EMBL/GenBank/DDBJ databases">
        <title>Draft genome sequence of a rare smut relative, Tilletiaria anomala UBC 951.</title>
        <authorList>
            <consortium name="DOE Joint Genome Institute"/>
            <person name="Toome M."/>
            <person name="Kuo A."/>
            <person name="Henrissat B."/>
            <person name="Lipzen A."/>
            <person name="Tritt A."/>
            <person name="Yoshinaga Y."/>
            <person name="Zane M."/>
            <person name="Barry K."/>
            <person name="Grigoriev I.V."/>
            <person name="Spatafora J.W."/>
            <person name="Aimea M.C."/>
        </authorList>
    </citation>
    <scope>NUCLEOTIDE SEQUENCE [LARGE SCALE GENOMIC DNA]</scope>
    <source>
        <strain evidence="2 3">UBC 951</strain>
    </source>
</reference>
<evidence type="ECO:0000313" key="3">
    <source>
        <dbReference type="Proteomes" id="UP000027361"/>
    </source>
</evidence>
<dbReference type="Pfam" id="PF08227">
    <property type="entry name" value="DASH_Hsk3"/>
    <property type="match status" value="1"/>
</dbReference>
<evidence type="ECO:0000256" key="1">
    <source>
        <dbReference type="SAM" id="Coils"/>
    </source>
</evidence>
<dbReference type="InParanoid" id="A0A066WIL4"/>
<accession>A0A066WIL4</accession>
<dbReference type="InterPro" id="IPR042332">
    <property type="entry name" value="Hsk3"/>
</dbReference>
<dbReference type="PANTHER" id="PTHR28289:SF1">
    <property type="entry name" value="DASH COMPLEX SUBUNIT HSK3"/>
    <property type="match status" value="1"/>
</dbReference>
<feature type="coiled-coil region" evidence="1">
    <location>
        <begin position="22"/>
        <end position="81"/>
    </location>
</feature>
<sequence>MSAPRDASAAKERHYQHLASALQKLTANVAMARDHIEEAGRQSDVIARLACGQASLFMASLEQVDQESAAAAEAMAREEEHQ</sequence>
<dbReference type="GO" id="GO:0051010">
    <property type="term" value="F:microtubule plus-end binding"/>
    <property type="evidence" value="ECO:0007669"/>
    <property type="project" value="TreeGrafter"/>
</dbReference>
<protein>
    <submittedName>
        <fullName evidence="2">Uncharacterized protein</fullName>
    </submittedName>
</protein>
<dbReference type="RefSeq" id="XP_013245213.1">
    <property type="nucleotide sequence ID" value="XM_013389759.1"/>
</dbReference>
<dbReference type="AlphaFoldDB" id="A0A066WIL4"/>
<dbReference type="EMBL" id="JMSN01000011">
    <property type="protein sequence ID" value="KDN52368.1"/>
    <property type="molecule type" value="Genomic_DNA"/>
</dbReference>
<name>A0A066WIL4_TILAU</name>
<dbReference type="OrthoDB" id="3358869at2759"/>